<evidence type="ECO:0000313" key="2">
    <source>
        <dbReference type="EMBL" id="CAH0473475.1"/>
    </source>
</evidence>
<name>A0AAU9KLR3_9STRA</name>
<proteinExistence type="predicted"/>
<protein>
    <submittedName>
        <fullName evidence="2">Uncharacterized protein</fullName>
    </submittedName>
</protein>
<comment type="caution">
    <text evidence="2">The sequence shown here is derived from an EMBL/GenBank/DDBJ whole genome shotgun (WGS) entry which is preliminary data.</text>
</comment>
<dbReference type="Proteomes" id="UP001160483">
    <property type="component" value="Unassembled WGS sequence"/>
</dbReference>
<feature type="region of interest" description="Disordered" evidence="1">
    <location>
        <begin position="18"/>
        <end position="47"/>
    </location>
</feature>
<accession>A0AAU9KLR3</accession>
<reference evidence="2" key="1">
    <citation type="submission" date="2021-11" db="EMBL/GenBank/DDBJ databases">
        <authorList>
            <person name="Islam A."/>
            <person name="Islam S."/>
            <person name="Flora M.S."/>
            <person name="Rahman M."/>
            <person name="Ziaur R.M."/>
            <person name="Epstein J.H."/>
            <person name="Hassan M."/>
            <person name="Klassen M."/>
            <person name="Woodard K."/>
            <person name="Webb A."/>
            <person name="Webby R.J."/>
            <person name="El Zowalaty M.E."/>
        </authorList>
    </citation>
    <scope>NUCLEOTIDE SEQUENCE</scope>
    <source>
        <strain evidence="2">Pbs3</strain>
    </source>
</reference>
<organism evidence="2 3">
    <name type="scientific">Peronospora belbahrii</name>
    <dbReference type="NCBI Taxonomy" id="622444"/>
    <lineage>
        <taxon>Eukaryota</taxon>
        <taxon>Sar</taxon>
        <taxon>Stramenopiles</taxon>
        <taxon>Oomycota</taxon>
        <taxon>Peronosporomycetes</taxon>
        <taxon>Peronosporales</taxon>
        <taxon>Peronosporaceae</taxon>
        <taxon>Peronospora</taxon>
    </lineage>
</organism>
<evidence type="ECO:0000313" key="3">
    <source>
        <dbReference type="Proteomes" id="UP001160483"/>
    </source>
</evidence>
<sequence length="169" mass="20331">MTRATQAMDLLSSRLKEAQEQVKQAKKHAQDQLQAQRQQFRQEQRDMEAKLTEKWQAQVENAYEREMSSQDAMQMLEIQLERQNQVVQAVTTQLEEMKDAERRLESEMEQCQRQREQETREEMEVFRTKLEAEIEHWKAVSTEREEEMTKLRLQMETMRQQLVARVAVV</sequence>
<evidence type="ECO:0000256" key="1">
    <source>
        <dbReference type="SAM" id="MobiDB-lite"/>
    </source>
</evidence>
<dbReference type="AlphaFoldDB" id="A0AAU9KLR3"/>
<gene>
    <name evidence="2" type="ORF">PBS003_LOCUS366</name>
</gene>
<dbReference type="EMBL" id="CAKKTJ010000084">
    <property type="protein sequence ID" value="CAH0473475.1"/>
    <property type="molecule type" value="Genomic_DNA"/>
</dbReference>